<organism evidence="8 9">
    <name type="scientific">Leishmania martiniquensis</name>
    <dbReference type="NCBI Taxonomy" id="1580590"/>
    <lineage>
        <taxon>Eukaryota</taxon>
        <taxon>Discoba</taxon>
        <taxon>Euglenozoa</taxon>
        <taxon>Kinetoplastea</taxon>
        <taxon>Metakinetoplastina</taxon>
        <taxon>Trypanosomatida</taxon>
        <taxon>Trypanosomatidae</taxon>
        <taxon>Leishmaniinae</taxon>
        <taxon>Leishmania</taxon>
    </lineage>
</organism>
<evidence type="ECO:0000256" key="2">
    <source>
        <dbReference type="ARBA" id="ARBA00022723"/>
    </source>
</evidence>
<name>A0A836GVD9_9TRYP</name>
<dbReference type="AlphaFoldDB" id="A0A836GVD9"/>
<evidence type="ECO:0000256" key="6">
    <source>
        <dbReference type="SAM" id="MobiDB-lite"/>
    </source>
</evidence>
<evidence type="ECO:0000259" key="7">
    <source>
        <dbReference type="PROSITE" id="PS50115"/>
    </source>
</evidence>
<evidence type="ECO:0000256" key="1">
    <source>
        <dbReference type="ARBA" id="ARBA00022468"/>
    </source>
</evidence>
<evidence type="ECO:0000313" key="9">
    <source>
        <dbReference type="Proteomes" id="UP000673552"/>
    </source>
</evidence>
<dbReference type="Gene3D" id="1.10.220.150">
    <property type="entry name" value="Arf GTPase activating protein"/>
    <property type="match status" value="1"/>
</dbReference>
<dbReference type="OrthoDB" id="983479at2759"/>
<dbReference type="GO" id="GO:0008270">
    <property type="term" value="F:zinc ion binding"/>
    <property type="evidence" value="ECO:0007669"/>
    <property type="project" value="UniProtKB-KW"/>
</dbReference>
<dbReference type="RefSeq" id="XP_067175916.1">
    <property type="nucleotide sequence ID" value="XM_067319367.1"/>
</dbReference>
<dbReference type="GeneID" id="92511879"/>
<feature type="compositionally biased region" description="Low complexity" evidence="6">
    <location>
        <begin position="148"/>
        <end position="161"/>
    </location>
</feature>
<dbReference type="PRINTS" id="PR00405">
    <property type="entry name" value="REVINTRACTNG"/>
</dbReference>
<dbReference type="GO" id="GO:0000139">
    <property type="term" value="C:Golgi membrane"/>
    <property type="evidence" value="ECO:0007669"/>
    <property type="project" value="TreeGrafter"/>
</dbReference>
<dbReference type="GO" id="GO:0005096">
    <property type="term" value="F:GTPase activator activity"/>
    <property type="evidence" value="ECO:0007669"/>
    <property type="project" value="UniProtKB-KW"/>
</dbReference>
<feature type="region of interest" description="Disordered" evidence="6">
    <location>
        <begin position="336"/>
        <end position="404"/>
    </location>
</feature>
<evidence type="ECO:0000256" key="4">
    <source>
        <dbReference type="ARBA" id="ARBA00022833"/>
    </source>
</evidence>
<keyword evidence="1" id="KW-0343">GTPase activation</keyword>
<sequence length="404" mass="43218">MANRTYVSPEDERAFASIVAKDPECNSCFECGAPSPQWCDVMHGTFICLNCSGQHRGLGVHLCFVRSSTMDGWMNWKPEKLRQMELGGNRRARLYFEAHNVPKTPLRDRYESIPALRYADMLKSESLGKPFNEVAWQPPAWYARLKASSSPSGPSPTSTYPQTDPSRFAGVGSNGQSHVMQGSKGGGSDWYSTLYSGWSAVSQKTAELAQHATKAVQSADVEGMRSSLAQKWADVSTTVSTYATDLQQRMAEVGSGKNGPGTGADDGLACMIQKARQAQAECAVDTLPTECHRYDHIESSSGYATIPRPSVQKTAVGATLPATSIVYQGVVVSQEGSARSPTSLNAASTSAGRATFARADPRSALSQAEARPGRPTNPLGGDGGGSAAPLSPKKEECGWDDESF</sequence>
<dbReference type="SUPFAM" id="SSF57863">
    <property type="entry name" value="ArfGap/RecO-like zinc finger"/>
    <property type="match status" value="1"/>
</dbReference>
<dbReference type="Proteomes" id="UP000673552">
    <property type="component" value="Chromosome 32"/>
</dbReference>
<evidence type="ECO:0000256" key="3">
    <source>
        <dbReference type="ARBA" id="ARBA00022771"/>
    </source>
</evidence>
<dbReference type="GO" id="GO:0030100">
    <property type="term" value="P:regulation of endocytosis"/>
    <property type="evidence" value="ECO:0007669"/>
    <property type="project" value="TreeGrafter"/>
</dbReference>
<keyword evidence="2" id="KW-0479">Metal-binding</keyword>
<comment type="caution">
    <text evidence="8">The sequence shown here is derived from an EMBL/GenBank/DDBJ whole genome shotgun (WGS) entry which is preliminary data.</text>
</comment>
<dbReference type="PROSITE" id="PS50115">
    <property type="entry name" value="ARFGAP"/>
    <property type="match status" value="1"/>
</dbReference>
<dbReference type="InterPro" id="IPR038508">
    <property type="entry name" value="ArfGAP_dom_sf"/>
</dbReference>
<reference evidence="8 9" key="1">
    <citation type="submission" date="2021-03" db="EMBL/GenBank/DDBJ databases">
        <title>Leishmania (Mundinia) martiniquensis Genome sequencing and assembly.</title>
        <authorList>
            <person name="Almutairi H."/>
            <person name="Gatherer D."/>
        </authorList>
    </citation>
    <scope>NUCLEOTIDE SEQUENCE [LARGE SCALE GENOMIC DNA]</scope>
    <source>
        <strain evidence="8">LSCM1</strain>
    </source>
</reference>
<keyword evidence="4" id="KW-0862">Zinc</keyword>
<dbReference type="Pfam" id="PF01412">
    <property type="entry name" value="ArfGap"/>
    <property type="match status" value="1"/>
</dbReference>
<feature type="region of interest" description="Disordered" evidence="6">
    <location>
        <begin position="146"/>
        <end position="184"/>
    </location>
</feature>
<dbReference type="PANTHER" id="PTHR46395">
    <property type="entry name" value="ADP-RIBOSYLATION FACTOR GTPASE-ACTIVATING PROTEIN 1"/>
    <property type="match status" value="1"/>
</dbReference>
<evidence type="ECO:0000256" key="5">
    <source>
        <dbReference type="PROSITE-ProRule" id="PRU00288"/>
    </source>
</evidence>
<dbReference type="KEGG" id="lmat:92511879"/>
<evidence type="ECO:0000313" key="8">
    <source>
        <dbReference type="EMBL" id="KAG5470523.1"/>
    </source>
</evidence>
<protein>
    <recommendedName>
        <fullName evidence="7">Arf-GAP domain-containing protein</fullName>
    </recommendedName>
</protein>
<keyword evidence="3 5" id="KW-0863">Zinc-finger</keyword>
<feature type="domain" description="Arf-GAP" evidence="7">
    <location>
        <begin position="12"/>
        <end position="131"/>
    </location>
</feature>
<dbReference type="GO" id="GO:0032012">
    <property type="term" value="P:regulation of ARF protein signal transduction"/>
    <property type="evidence" value="ECO:0007669"/>
    <property type="project" value="TreeGrafter"/>
</dbReference>
<dbReference type="SMART" id="SM00105">
    <property type="entry name" value="ArfGap"/>
    <property type="match status" value="1"/>
</dbReference>
<feature type="compositionally biased region" description="Polar residues" evidence="6">
    <location>
        <begin position="336"/>
        <end position="352"/>
    </location>
</feature>
<dbReference type="InterPro" id="IPR001164">
    <property type="entry name" value="ArfGAP_dom"/>
</dbReference>
<proteinExistence type="predicted"/>
<accession>A0A836GVD9</accession>
<dbReference type="PANTHER" id="PTHR46395:SF1">
    <property type="entry name" value="ADP-RIBOSYLATION FACTOR GTPASE-ACTIVATING PROTEIN 1"/>
    <property type="match status" value="1"/>
</dbReference>
<keyword evidence="9" id="KW-1185">Reference proteome</keyword>
<dbReference type="InterPro" id="IPR037278">
    <property type="entry name" value="ARFGAP/RecO"/>
</dbReference>
<dbReference type="CDD" id="cd08830">
    <property type="entry name" value="ArfGap_ArfGap1"/>
    <property type="match status" value="1"/>
</dbReference>
<gene>
    <name evidence="8" type="ORF">LSCM1_01767</name>
</gene>
<dbReference type="EMBL" id="JAFEUZ010000032">
    <property type="protein sequence ID" value="KAG5470523.1"/>
    <property type="molecule type" value="Genomic_DNA"/>
</dbReference>